<dbReference type="PANTHER" id="PTHR48081:SF33">
    <property type="entry name" value="KYNURENINE FORMAMIDASE"/>
    <property type="match status" value="1"/>
</dbReference>
<evidence type="ECO:0000313" key="4">
    <source>
        <dbReference type="Proteomes" id="UP001595444"/>
    </source>
</evidence>
<dbReference type="Gene3D" id="3.40.50.1820">
    <property type="entry name" value="alpha/beta hydrolase"/>
    <property type="match status" value="1"/>
</dbReference>
<dbReference type="InterPro" id="IPR049492">
    <property type="entry name" value="BD-FAE-like_dom"/>
</dbReference>
<organism evidence="3 4">
    <name type="scientific">Kordiimonas pumila</name>
    <dbReference type="NCBI Taxonomy" id="2161677"/>
    <lineage>
        <taxon>Bacteria</taxon>
        <taxon>Pseudomonadati</taxon>
        <taxon>Pseudomonadota</taxon>
        <taxon>Alphaproteobacteria</taxon>
        <taxon>Kordiimonadales</taxon>
        <taxon>Kordiimonadaceae</taxon>
        <taxon>Kordiimonas</taxon>
    </lineage>
</organism>
<sequence>MQNTIDWDDAYSNAAYIPDAYKIAAAWPIDAAAFRNHYSNALLDVPYGNSPRQKYDLFMPEKKPIGLAIFIHGGYWLEFDKSSWSQFAEGALQKNWAIMLPSYDLCPHVHISDITKQIGLAITSAALRVKGPIHISGHSAGGHLAFRMGCMNTPLTTSVSTRVQKIVGISGLYDLNPLCKTAMNNDLRITPEEATQESPIFQQPIKHIDFTCAVGSIERPEFIRQSKDMTKMWSKAGTNILYHEEADKHHFNVIDSLKHAESALAKTLYTER</sequence>
<evidence type="ECO:0000259" key="2">
    <source>
        <dbReference type="Pfam" id="PF20434"/>
    </source>
</evidence>
<dbReference type="InterPro" id="IPR050300">
    <property type="entry name" value="GDXG_lipolytic_enzyme"/>
</dbReference>
<protein>
    <submittedName>
        <fullName evidence="3">Alpha/beta hydrolase</fullName>
    </submittedName>
</protein>
<feature type="domain" description="BD-FAE-like" evidence="2">
    <location>
        <begin position="56"/>
        <end position="186"/>
    </location>
</feature>
<keyword evidence="4" id="KW-1185">Reference proteome</keyword>
<evidence type="ECO:0000313" key="3">
    <source>
        <dbReference type="EMBL" id="MFC3050639.1"/>
    </source>
</evidence>
<dbReference type="Proteomes" id="UP001595444">
    <property type="component" value="Unassembled WGS sequence"/>
</dbReference>
<comment type="caution">
    <text evidence="3">The sequence shown here is derived from an EMBL/GenBank/DDBJ whole genome shotgun (WGS) entry which is preliminary data.</text>
</comment>
<accession>A0ABV7D136</accession>
<dbReference type="EMBL" id="JBHRSL010000002">
    <property type="protein sequence ID" value="MFC3050639.1"/>
    <property type="molecule type" value="Genomic_DNA"/>
</dbReference>
<gene>
    <name evidence="3" type="ORF">ACFOKA_01850</name>
</gene>
<dbReference type="SUPFAM" id="SSF53474">
    <property type="entry name" value="alpha/beta-Hydrolases"/>
    <property type="match status" value="1"/>
</dbReference>
<dbReference type="GO" id="GO:0016787">
    <property type="term" value="F:hydrolase activity"/>
    <property type="evidence" value="ECO:0007669"/>
    <property type="project" value="UniProtKB-KW"/>
</dbReference>
<keyword evidence="1 3" id="KW-0378">Hydrolase</keyword>
<dbReference type="PANTHER" id="PTHR48081">
    <property type="entry name" value="AB HYDROLASE SUPERFAMILY PROTEIN C4A8.06C"/>
    <property type="match status" value="1"/>
</dbReference>
<reference evidence="4" key="1">
    <citation type="journal article" date="2019" name="Int. J. Syst. Evol. Microbiol.">
        <title>The Global Catalogue of Microorganisms (GCM) 10K type strain sequencing project: providing services to taxonomists for standard genome sequencing and annotation.</title>
        <authorList>
            <consortium name="The Broad Institute Genomics Platform"/>
            <consortium name="The Broad Institute Genome Sequencing Center for Infectious Disease"/>
            <person name="Wu L."/>
            <person name="Ma J."/>
        </authorList>
    </citation>
    <scope>NUCLEOTIDE SEQUENCE [LARGE SCALE GENOMIC DNA]</scope>
    <source>
        <strain evidence="4">KCTC 62164</strain>
    </source>
</reference>
<dbReference type="Pfam" id="PF20434">
    <property type="entry name" value="BD-FAE"/>
    <property type="match status" value="1"/>
</dbReference>
<name>A0ABV7D136_9PROT</name>
<proteinExistence type="predicted"/>
<evidence type="ECO:0000256" key="1">
    <source>
        <dbReference type="ARBA" id="ARBA00022801"/>
    </source>
</evidence>
<dbReference type="InterPro" id="IPR029058">
    <property type="entry name" value="AB_hydrolase_fold"/>
</dbReference>
<dbReference type="RefSeq" id="WP_194212885.1">
    <property type="nucleotide sequence ID" value="NZ_CP061205.1"/>
</dbReference>